<dbReference type="InterPro" id="IPR041664">
    <property type="entry name" value="AAA_16"/>
</dbReference>
<accession>A0AB39P5X4</accession>
<dbReference type="PANTHER" id="PTHR47691:SF3">
    <property type="entry name" value="HTH-TYPE TRANSCRIPTIONAL REGULATOR RV0890C-RELATED"/>
    <property type="match status" value="1"/>
</dbReference>
<name>A0AB39P5X4_9ACTN</name>
<reference evidence="3" key="1">
    <citation type="submission" date="2024-07" db="EMBL/GenBank/DDBJ databases">
        <authorList>
            <person name="Yu S.T."/>
        </authorList>
    </citation>
    <scope>NUCLEOTIDE SEQUENCE</scope>
    <source>
        <strain evidence="3">R21</strain>
    </source>
</reference>
<dbReference type="EMBL" id="CP163435">
    <property type="protein sequence ID" value="XDQ25887.1"/>
    <property type="molecule type" value="Genomic_DNA"/>
</dbReference>
<protein>
    <submittedName>
        <fullName evidence="3">Tetratricopeptide repeat protein</fullName>
    </submittedName>
</protein>
<gene>
    <name evidence="3" type="ORF">AB5J56_14835</name>
</gene>
<dbReference type="Gene3D" id="3.40.50.300">
    <property type="entry name" value="P-loop containing nucleotide triphosphate hydrolases"/>
    <property type="match status" value="1"/>
</dbReference>
<dbReference type="Pfam" id="PF13191">
    <property type="entry name" value="AAA_16"/>
    <property type="match status" value="1"/>
</dbReference>
<sequence length="784" mass="84502">MTNGYDGDHLDFRGGKFTGPFTAKAEYHEHGPAPTALDALPMRVGGFTGRDDELRMLLDALDPSAYGAPEAVVVTAVSGLGGIGKTALAVEAAHQACARGWFPGGVLFIDLHGYDYNEESVSAEQALEALLRALGTASQHIPTRVDDRAALYRSALAQRARERGPMLVLADNVGLAEQVRFLLPGGGANHRLLVTSRERLPQHGARLLPLDELTSESAYDLLDRALRLANPYDNRIRYERVAAEELAALCGYLPLALQLAVARLALDRSKPVAELTAELAESWDRLDLDDGERSVRAAFDLSYRRLPSEQTRLLGLLALAPGPEVTTQVINALVGAETPPVRALDALARAHLIEQGTKRGRWRLHDLVRAFGISVVNGDTALAQEGEAARSRVLSFFCRWAEEADARLRWLAGMPESELFADRAAALAWLDEERAGLVAAVQWAQEERYAAAAVRLAELLAVYLDWRRHFDDLIVVSSAAQEAAKHAMNHRSEAAAWSNLGNALGGAGRVQDAIDALTRARECYQRADDRHGEAIALSSLGAALRDAGNAAEAIDALNRALALYQFGAGDRHREAIAWTTLGLALAQDGRPEAAINAHTRSQDLFQAAGDRHREGIASNNLGSALMQAGRVENAIVSYCRALEIYQEFEDWYRTGRTLENLARAHLVAGTRGQSHQCWLRAGQAFTQADAPDRAASAFAEADAIIAPSPAKVPAVVDAPDPASKAAPAETGWGYPHGPLPLQLPPGGPQVISGPSIYLPLDRTAERETSAQSSGDQEVEHQHGS</sequence>
<feature type="region of interest" description="Disordered" evidence="1">
    <location>
        <begin position="716"/>
        <end position="784"/>
    </location>
</feature>
<dbReference type="InterPro" id="IPR011990">
    <property type="entry name" value="TPR-like_helical_dom_sf"/>
</dbReference>
<feature type="compositionally biased region" description="Low complexity" evidence="1">
    <location>
        <begin position="716"/>
        <end position="728"/>
    </location>
</feature>
<feature type="compositionally biased region" description="Pro residues" evidence="1">
    <location>
        <begin position="737"/>
        <end position="747"/>
    </location>
</feature>
<dbReference type="AlphaFoldDB" id="A0AB39P5X4"/>
<feature type="domain" description="Orc1-like AAA ATPase" evidence="2">
    <location>
        <begin position="47"/>
        <end position="173"/>
    </location>
</feature>
<dbReference type="InterPro" id="IPR027417">
    <property type="entry name" value="P-loop_NTPase"/>
</dbReference>
<proteinExistence type="predicted"/>
<evidence type="ECO:0000259" key="2">
    <source>
        <dbReference type="Pfam" id="PF13191"/>
    </source>
</evidence>
<dbReference type="SMART" id="SM00028">
    <property type="entry name" value="TPR"/>
    <property type="match status" value="4"/>
</dbReference>
<organism evidence="3">
    <name type="scientific">Streptomyces sp. R21</name>
    <dbReference type="NCBI Taxonomy" id="3238627"/>
    <lineage>
        <taxon>Bacteria</taxon>
        <taxon>Bacillati</taxon>
        <taxon>Actinomycetota</taxon>
        <taxon>Actinomycetes</taxon>
        <taxon>Kitasatosporales</taxon>
        <taxon>Streptomycetaceae</taxon>
        <taxon>Streptomyces</taxon>
    </lineage>
</organism>
<dbReference type="Pfam" id="PF13424">
    <property type="entry name" value="TPR_12"/>
    <property type="match status" value="2"/>
</dbReference>
<dbReference type="InterPro" id="IPR019734">
    <property type="entry name" value="TPR_rpt"/>
</dbReference>
<dbReference type="SUPFAM" id="SSF52540">
    <property type="entry name" value="P-loop containing nucleoside triphosphate hydrolases"/>
    <property type="match status" value="1"/>
</dbReference>
<dbReference type="Gene3D" id="1.25.40.10">
    <property type="entry name" value="Tetratricopeptide repeat domain"/>
    <property type="match status" value="2"/>
</dbReference>
<dbReference type="SUPFAM" id="SSF48452">
    <property type="entry name" value="TPR-like"/>
    <property type="match status" value="1"/>
</dbReference>
<evidence type="ECO:0000313" key="3">
    <source>
        <dbReference type="EMBL" id="XDQ25887.1"/>
    </source>
</evidence>
<evidence type="ECO:0000256" key="1">
    <source>
        <dbReference type="SAM" id="MobiDB-lite"/>
    </source>
</evidence>
<dbReference type="RefSeq" id="WP_369233186.1">
    <property type="nucleotide sequence ID" value="NZ_CP163435.1"/>
</dbReference>
<dbReference type="PANTHER" id="PTHR47691">
    <property type="entry name" value="REGULATOR-RELATED"/>
    <property type="match status" value="1"/>
</dbReference>